<organism evidence="2 3">
    <name type="scientific">Arachis hypogaea</name>
    <name type="common">Peanut</name>
    <dbReference type="NCBI Taxonomy" id="3818"/>
    <lineage>
        <taxon>Eukaryota</taxon>
        <taxon>Viridiplantae</taxon>
        <taxon>Streptophyta</taxon>
        <taxon>Embryophyta</taxon>
        <taxon>Tracheophyta</taxon>
        <taxon>Spermatophyta</taxon>
        <taxon>Magnoliopsida</taxon>
        <taxon>eudicotyledons</taxon>
        <taxon>Gunneridae</taxon>
        <taxon>Pentapetalae</taxon>
        <taxon>rosids</taxon>
        <taxon>fabids</taxon>
        <taxon>Fabales</taxon>
        <taxon>Fabaceae</taxon>
        <taxon>Papilionoideae</taxon>
        <taxon>50 kb inversion clade</taxon>
        <taxon>dalbergioids sensu lato</taxon>
        <taxon>Dalbergieae</taxon>
        <taxon>Pterocarpus clade</taxon>
        <taxon>Arachis</taxon>
    </lineage>
</organism>
<dbReference type="PANTHER" id="PTHR47165:SF4">
    <property type="entry name" value="OS03G0429900 PROTEIN"/>
    <property type="match status" value="1"/>
</dbReference>
<evidence type="ECO:0000313" key="2">
    <source>
        <dbReference type="EMBL" id="RYR34829.1"/>
    </source>
</evidence>
<dbReference type="EMBL" id="SDMP01000010">
    <property type="protein sequence ID" value="RYR34829.1"/>
    <property type="molecule type" value="Genomic_DNA"/>
</dbReference>
<accession>A0A445B832</accession>
<protein>
    <recommendedName>
        <fullName evidence="1">Replication protein A 70 kDa DNA-binding subunit B/D first OB fold domain-containing protein</fullName>
    </recommendedName>
</protein>
<dbReference type="Gene3D" id="2.40.50.140">
    <property type="entry name" value="Nucleic acid-binding proteins"/>
    <property type="match status" value="1"/>
</dbReference>
<feature type="domain" description="Replication protein A 70 kDa DNA-binding subunit B/D first OB fold" evidence="1">
    <location>
        <begin position="15"/>
        <end position="114"/>
    </location>
</feature>
<gene>
    <name evidence="2" type="ORF">Ahy_A10g049881</name>
</gene>
<dbReference type="PANTHER" id="PTHR47165">
    <property type="entry name" value="OS03G0429900 PROTEIN"/>
    <property type="match status" value="1"/>
</dbReference>
<proteinExistence type="predicted"/>
<dbReference type="CDD" id="cd04480">
    <property type="entry name" value="RPA1_DBD_A_like"/>
    <property type="match status" value="1"/>
</dbReference>
<dbReference type="SUPFAM" id="SSF50249">
    <property type="entry name" value="Nucleic acid-binding proteins"/>
    <property type="match status" value="1"/>
</dbReference>
<reference evidence="2 3" key="1">
    <citation type="submission" date="2019-01" db="EMBL/GenBank/DDBJ databases">
        <title>Sequencing of cultivated peanut Arachis hypogaea provides insights into genome evolution and oil improvement.</title>
        <authorList>
            <person name="Chen X."/>
        </authorList>
    </citation>
    <scope>NUCLEOTIDE SEQUENCE [LARGE SCALE GENOMIC DNA]</scope>
    <source>
        <strain evidence="3">cv. Fuhuasheng</strain>
        <tissue evidence="2">Leaves</tissue>
    </source>
</reference>
<dbReference type="InterPro" id="IPR003871">
    <property type="entry name" value="RFA1B/D_OB_1st"/>
</dbReference>
<dbReference type="AlphaFoldDB" id="A0A445B832"/>
<sequence>MRSLIFRYDLIKCINVGPVHKVWKLKVRVIRLWTVSHFAKSGMKAPIEMVVLDEEGNTIQCTIKDIFIPIFKGLLDEDNVYVVTNFGVVLNTIKFKSTRHEFRIHFKKDTIVHPVQDSSVPLNRFNFVPLKKIHTESKKMVI</sequence>
<dbReference type="InterPro" id="IPR012340">
    <property type="entry name" value="NA-bd_OB-fold"/>
</dbReference>
<evidence type="ECO:0000313" key="3">
    <source>
        <dbReference type="Proteomes" id="UP000289738"/>
    </source>
</evidence>
<comment type="caution">
    <text evidence="2">The sequence shown here is derived from an EMBL/GenBank/DDBJ whole genome shotgun (WGS) entry which is preliminary data.</text>
</comment>
<dbReference type="STRING" id="3818.A0A445B832"/>
<keyword evidence="3" id="KW-1185">Reference proteome</keyword>
<evidence type="ECO:0000259" key="1">
    <source>
        <dbReference type="Pfam" id="PF02721"/>
    </source>
</evidence>
<name>A0A445B832_ARAHY</name>
<dbReference type="Pfam" id="PF02721">
    <property type="entry name" value="DUF223"/>
    <property type="match status" value="1"/>
</dbReference>
<dbReference type="Proteomes" id="UP000289738">
    <property type="component" value="Chromosome A10"/>
</dbReference>